<evidence type="ECO:0000313" key="4">
    <source>
        <dbReference type="Proteomes" id="UP000217986"/>
    </source>
</evidence>
<feature type="compositionally biased region" description="Low complexity" evidence="1">
    <location>
        <begin position="288"/>
        <end position="304"/>
    </location>
</feature>
<feature type="transmembrane region" description="Helical" evidence="2">
    <location>
        <begin position="20"/>
        <end position="40"/>
    </location>
</feature>
<keyword evidence="2" id="KW-0812">Transmembrane</keyword>
<evidence type="ECO:0000256" key="1">
    <source>
        <dbReference type="SAM" id="MobiDB-lite"/>
    </source>
</evidence>
<accession>A0A2A2EM42</accession>
<evidence type="ECO:0000313" key="3">
    <source>
        <dbReference type="EMBL" id="PAU70067.1"/>
    </source>
</evidence>
<comment type="caution">
    <text evidence="3">The sequence shown here is derived from an EMBL/GenBank/DDBJ whole genome shotgun (WGS) entry which is preliminary data.</text>
</comment>
<proteinExistence type="predicted"/>
<feature type="region of interest" description="Disordered" evidence="1">
    <location>
        <begin position="283"/>
        <end position="304"/>
    </location>
</feature>
<organism evidence="3 4">
    <name type="scientific">Bifidobacterium italicum</name>
    <dbReference type="NCBI Taxonomy" id="1960968"/>
    <lineage>
        <taxon>Bacteria</taxon>
        <taxon>Bacillati</taxon>
        <taxon>Actinomycetota</taxon>
        <taxon>Actinomycetes</taxon>
        <taxon>Bifidobacteriales</taxon>
        <taxon>Bifidobacteriaceae</taxon>
        <taxon>Bifidobacterium</taxon>
    </lineage>
</organism>
<keyword evidence="2" id="KW-0472">Membrane</keyword>
<dbReference type="RefSeq" id="WP_133064574.1">
    <property type="nucleotide sequence ID" value="NZ_MVOG01000004.1"/>
</dbReference>
<evidence type="ECO:0000256" key="2">
    <source>
        <dbReference type="SAM" id="Phobius"/>
    </source>
</evidence>
<protein>
    <submittedName>
        <fullName evidence="3">Peptidoglycan-binding domain 1 protein</fullName>
    </submittedName>
</protein>
<keyword evidence="4" id="KW-1185">Reference proteome</keyword>
<dbReference type="EMBL" id="MVOG01000004">
    <property type="protein sequence ID" value="PAU70067.1"/>
    <property type="molecule type" value="Genomic_DNA"/>
</dbReference>
<dbReference type="Proteomes" id="UP000217986">
    <property type="component" value="Unassembled WGS sequence"/>
</dbReference>
<name>A0A2A2EM42_9BIFI</name>
<dbReference type="OrthoDB" id="3238883at2"/>
<sequence>MSNHTRPRIMRHTPRISMSVIVLLCAVMLAIGMGLALLLIRPVPPSDLDSKTTAGTMTVEDGVFDDRRAVTFRLAQSDASTLQMPQDGTLTSSTCTAGAALQSGTSMFSINDHAVLSLHTSIPLYRPLAIGTQGNDVRSLHDALRDLGYAAPDTDTFSSDSIAAFNALAEKTGAPLITADNGWNLDPAQILWQPAKAMTIRQCSVRVGTQVHAGDGIAQTAPIITNAIIIRTSENADGQPAAGKRTVTVADKTFEIDDDVTQMNDPAFLNAIAASHEYQSMLSGSGSGVSASSSSGASSQQSAVADGSPVDVIYQWSLAEPRAVSIIPPSALTDVSSGKGCVTVDGEPQQVTIVASQLGRSMVSPQSGTLEHVDVPADKTVSCR</sequence>
<keyword evidence="2" id="KW-1133">Transmembrane helix</keyword>
<gene>
    <name evidence="3" type="ORF">B1400_0261</name>
</gene>
<dbReference type="AlphaFoldDB" id="A0A2A2EM42"/>
<reference evidence="3 4" key="1">
    <citation type="journal article" date="2017" name="ISME J.">
        <title>Unveiling bifidobacterial biogeography across the mammalian branch of the tree of life.</title>
        <authorList>
            <person name="Milani C."/>
            <person name="Mangifesta M."/>
            <person name="Mancabelli L."/>
            <person name="Lugli G.A."/>
            <person name="James K."/>
            <person name="Duranti S."/>
            <person name="Turroni F."/>
            <person name="Ferrario C."/>
            <person name="Ossiprandi M.C."/>
            <person name="van Sinderen D."/>
            <person name="Ventura M."/>
        </authorList>
    </citation>
    <scope>NUCLEOTIDE SEQUENCE [LARGE SCALE GENOMIC DNA]</scope>
    <source>
        <strain evidence="3 4">70</strain>
    </source>
</reference>